<comment type="caution">
    <text evidence="1">The sequence shown here is derived from an EMBL/GenBank/DDBJ whole genome shotgun (WGS) entry which is preliminary data.</text>
</comment>
<evidence type="ECO:0000313" key="2">
    <source>
        <dbReference type="EMBL" id="MDQ0180235.1"/>
    </source>
</evidence>
<name>A0AAW8D4R8_9MICC</name>
<sequence length="124" mass="13636">MSVQPRHRRPVLQALVEAHNDTSVSLAVLDPAPAYYRDNYGSYPVFTLPGVTIDDNYWDAVTFEPGGDPTGSVAYTANVVALVGSSERWAVWAERSWDMALVLSQHTNGAWTSAGVTFLQLRTH</sequence>
<dbReference type="RefSeq" id="WP_306958710.1">
    <property type="nucleotide sequence ID" value="NZ_JAUSRG010000001.1"/>
</dbReference>
<reference evidence="1 3" key="1">
    <citation type="submission" date="2023-07" db="EMBL/GenBank/DDBJ databases">
        <title>Sorghum-associated microbial communities from plants grown in Nebraska, USA.</title>
        <authorList>
            <person name="Schachtman D."/>
        </authorList>
    </citation>
    <scope>NUCLEOTIDE SEQUENCE</scope>
    <source>
        <strain evidence="1">DS1006</strain>
        <strain evidence="2 3">DS1016</strain>
    </source>
</reference>
<dbReference type="Proteomes" id="UP001230951">
    <property type="component" value="Unassembled WGS sequence"/>
</dbReference>
<dbReference type="EMBL" id="JAUSTF010000002">
    <property type="protein sequence ID" value="MDQ0180235.1"/>
    <property type="molecule type" value="Genomic_DNA"/>
</dbReference>
<protein>
    <submittedName>
        <fullName evidence="1">Uncharacterized protein</fullName>
    </submittedName>
</protein>
<dbReference type="EMBL" id="JAUSRG010000001">
    <property type="protein sequence ID" value="MDP9903112.1"/>
    <property type="molecule type" value="Genomic_DNA"/>
</dbReference>
<dbReference type="Proteomes" id="UP001242995">
    <property type="component" value="Unassembled WGS sequence"/>
</dbReference>
<proteinExistence type="predicted"/>
<dbReference type="AlphaFoldDB" id="A0AAW8D4R8"/>
<evidence type="ECO:0000313" key="1">
    <source>
        <dbReference type="EMBL" id="MDP9903112.1"/>
    </source>
</evidence>
<accession>A0AAW8D4R8</accession>
<organism evidence="1 4">
    <name type="scientific">Arthrobacter bambusae</name>
    <dbReference type="NCBI Taxonomy" id="1338426"/>
    <lineage>
        <taxon>Bacteria</taxon>
        <taxon>Bacillati</taxon>
        <taxon>Actinomycetota</taxon>
        <taxon>Actinomycetes</taxon>
        <taxon>Micrococcales</taxon>
        <taxon>Micrococcaceae</taxon>
        <taxon>Arthrobacter</taxon>
    </lineage>
</organism>
<evidence type="ECO:0000313" key="3">
    <source>
        <dbReference type="Proteomes" id="UP001230951"/>
    </source>
</evidence>
<evidence type="ECO:0000313" key="4">
    <source>
        <dbReference type="Proteomes" id="UP001242995"/>
    </source>
</evidence>
<keyword evidence="3" id="KW-1185">Reference proteome</keyword>
<gene>
    <name evidence="1" type="ORF">J2S90_000052</name>
    <name evidence="2" type="ORF">J2S93_001651</name>
</gene>